<protein>
    <submittedName>
        <fullName evidence="1">DNA-binding NarL/FixJ family response regulator</fullName>
    </submittedName>
</protein>
<reference evidence="1" key="1">
    <citation type="submission" date="2023-07" db="EMBL/GenBank/DDBJ databases">
        <title>Sorghum-associated microbial communities from plants grown in Nebraska, USA.</title>
        <authorList>
            <person name="Schachtman D."/>
        </authorList>
    </citation>
    <scope>NUCLEOTIDE SEQUENCE</scope>
    <source>
        <strain evidence="1">BE73</strain>
    </source>
</reference>
<name>A0ACC6KLQ4_9DEIO</name>
<dbReference type="EMBL" id="JAVDTP010000014">
    <property type="protein sequence ID" value="MDR6753455.1"/>
    <property type="molecule type" value="Genomic_DNA"/>
</dbReference>
<evidence type="ECO:0000313" key="2">
    <source>
        <dbReference type="Proteomes" id="UP001252370"/>
    </source>
</evidence>
<sequence length="85" mass="9208">MTAPAPCPACAARDVVRAAARAKIARLTPRQLAVARLVAQGKRGLQISLELDIGEKTIRNVLSVVYAELELDSRTALARLIWEAE</sequence>
<gene>
    <name evidence="1" type="ORF">J2Y01_003978</name>
</gene>
<keyword evidence="2" id="KW-1185">Reference proteome</keyword>
<dbReference type="Proteomes" id="UP001252370">
    <property type="component" value="Unassembled WGS sequence"/>
</dbReference>
<keyword evidence="1" id="KW-0238">DNA-binding</keyword>
<comment type="caution">
    <text evidence="1">The sequence shown here is derived from an EMBL/GenBank/DDBJ whole genome shotgun (WGS) entry which is preliminary data.</text>
</comment>
<accession>A0ACC6KLQ4</accession>
<organism evidence="1 2">
    <name type="scientific">Deinococcus soli</name>
    <name type="common">ex Cha et al. 2016</name>
    <dbReference type="NCBI Taxonomy" id="1309411"/>
    <lineage>
        <taxon>Bacteria</taxon>
        <taxon>Thermotogati</taxon>
        <taxon>Deinococcota</taxon>
        <taxon>Deinococci</taxon>
        <taxon>Deinococcales</taxon>
        <taxon>Deinococcaceae</taxon>
        <taxon>Deinococcus</taxon>
    </lineage>
</organism>
<evidence type="ECO:0000313" key="1">
    <source>
        <dbReference type="EMBL" id="MDR6753455.1"/>
    </source>
</evidence>
<proteinExistence type="predicted"/>